<evidence type="ECO:0000313" key="3">
    <source>
        <dbReference type="Proteomes" id="UP000438429"/>
    </source>
</evidence>
<name>A0A6A4SCR5_SCOMX</name>
<accession>A0A6A4SCR5</accession>
<gene>
    <name evidence="2" type="ORF">F2P81_017110</name>
</gene>
<dbReference type="InterPro" id="IPR013783">
    <property type="entry name" value="Ig-like_fold"/>
</dbReference>
<evidence type="ECO:0000313" key="2">
    <source>
        <dbReference type="EMBL" id="KAF0030379.1"/>
    </source>
</evidence>
<feature type="compositionally biased region" description="Polar residues" evidence="1">
    <location>
        <begin position="151"/>
        <end position="161"/>
    </location>
</feature>
<feature type="region of interest" description="Disordered" evidence="1">
    <location>
        <begin position="151"/>
        <end position="227"/>
    </location>
</feature>
<dbReference type="AlphaFoldDB" id="A0A6A4SCR5"/>
<evidence type="ECO:0008006" key="4">
    <source>
        <dbReference type="Google" id="ProtNLM"/>
    </source>
</evidence>
<organism evidence="2 3">
    <name type="scientific">Scophthalmus maximus</name>
    <name type="common">Turbot</name>
    <name type="synonym">Psetta maxima</name>
    <dbReference type="NCBI Taxonomy" id="52904"/>
    <lineage>
        <taxon>Eukaryota</taxon>
        <taxon>Metazoa</taxon>
        <taxon>Chordata</taxon>
        <taxon>Craniata</taxon>
        <taxon>Vertebrata</taxon>
        <taxon>Euteleostomi</taxon>
        <taxon>Actinopterygii</taxon>
        <taxon>Neopterygii</taxon>
        <taxon>Teleostei</taxon>
        <taxon>Neoteleostei</taxon>
        <taxon>Acanthomorphata</taxon>
        <taxon>Carangaria</taxon>
        <taxon>Pleuronectiformes</taxon>
        <taxon>Pleuronectoidei</taxon>
        <taxon>Scophthalmidae</taxon>
        <taxon>Scophthalmus</taxon>
    </lineage>
</organism>
<dbReference type="Gene3D" id="2.60.40.10">
    <property type="entry name" value="Immunoglobulins"/>
    <property type="match status" value="1"/>
</dbReference>
<dbReference type="EMBL" id="VEVO01000015">
    <property type="protein sequence ID" value="KAF0030379.1"/>
    <property type="molecule type" value="Genomic_DNA"/>
</dbReference>
<proteinExistence type="predicted"/>
<comment type="caution">
    <text evidence="2">The sequence shown here is derived from an EMBL/GenBank/DDBJ whole genome shotgun (WGS) entry which is preliminary data.</text>
</comment>
<reference evidence="2 3" key="1">
    <citation type="submission" date="2019-06" db="EMBL/GenBank/DDBJ databases">
        <title>Draft genomes of female and male turbot (Scophthalmus maximus).</title>
        <authorList>
            <person name="Xu H."/>
            <person name="Xu X.-W."/>
            <person name="Shao C."/>
            <person name="Chen S."/>
        </authorList>
    </citation>
    <scope>NUCLEOTIDE SEQUENCE [LARGE SCALE GENOMIC DNA]</scope>
    <source>
        <strain evidence="2">Ysfricsl-2016a</strain>
        <tissue evidence="2">Blood</tissue>
    </source>
</reference>
<evidence type="ECO:0000256" key="1">
    <source>
        <dbReference type="SAM" id="MobiDB-lite"/>
    </source>
</evidence>
<feature type="compositionally biased region" description="Low complexity" evidence="1">
    <location>
        <begin position="162"/>
        <end position="181"/>
    </location>
</feature>
<sequence length="227" mass="24617">MYSCRASWDADRRTHSVISVEASVKVLEVLTQPVLEIVADDNLVPAEMIKLICHLQYSAPAPAPPIHYYFYKNNNRLGTATSVNHDLVRRTPGQYSCRAKVPQLQVSRWSETKSFGQETVAFPDLSLPLAAGPTATRLPPYQSTEALTFTHPTELSTQSSDPPLKLSQPAPSSLLSPTQSTNQAAAATRDEPTVTSSHQPDDGSGESGDLAEDSGDMSGRSPYSVIY</sequence>
<protein>
    <recommendedName>
        <fullName evidence="4">Ig-like domain-containing protein</fullName>
    </recommendedName>
</protein>
<dbReference type="Proteomes" id="UP000438429">
    <property type="component" value="Unassembled WGS sequence"/>
</dbReference>